<organism evidence="1 2">
    <name type="scientific">Vescimonas fastidiosa</name>
    <dbReference type="NCBI Taxonomy" id="2714353"/>
    <lineage>
        <taxon>Bacteria</taxon>
        <taxon>Bacillati</taxon>
        <taxon>Bacillota</taxon>
        <taxon>Clostridia</taxon>
        <taxon>Eubacteriales</taxon>
        <taxon>Oscillospiraceae</taxon>
        <taxon>Vescimonas</taxon>
    </lineage>
</organism>
<evidence type="ECO:0000313" key="1">
    <source>
        <dbReference type="EMBL" id="BCK78697.1"/>
    </source>
</evidence>
<evidence type="ECO:0000313" key="2">
    <source>
        <dbReference type="Proteomes" id="UP000681343"/>
    </source>
</evidence>
<reference evidence="1" key="1">
    <citation type="submission" date="2020-09" db="EMBL/GenBank/DDBJ databases">
        <title>New species isolated from human feces.</title>
        <authorList>
            <person name="Kitahara M."/>
            <person name="Shigeno Y."/>
            <person name="Shime M."/>
            <person name="Matsumoto Y."/>
            <person name="Nakamura S."/>
            <person name="Motooka D."/>
            <person name="Fukuoka S."/>
            <person name="Nishikawa H."/>
            <person name="Benno Y."/>
        </authorList>
    </citation>
    <scope>NUCLEOTIDE SEQUENCE</scope>
    <source>
        <strain evidence="1">MM35</strain>
    </source>
</reference>
<keyword evidence="2" id="KW-1185">Reference proteome</keyword>
<dbReference type="EMBL" id="AP023415">
    <property type="protein sequence ID" value="BCK78697.1"/>
    <property type="molecule type" value="Genomic_DNA"/>
</dbReference>
<gene>
    <name evidence="1" type="ORF">MM35RIKEN_08890</name>
</gene>
<protein>
    <submittedName>
        <fullName evidence="1">Uncharacterized protein</fullName>
    </submittedName>
</protein>
<name>A0A810PX53_9FIRM</name>
<sequence>MRIATAGVRTGFAMTSFARNVVGRLVQEADPYTPFTDRIS</sequence>
<dbReference type="Proteomes" id="UP000681343">
    <property type="component" value="Chromosome"/>
</dbReference>
<accession>A0A810PX53</accession>
<proteinExistence type="predicted"/>
<dbReference type="AlphaFoldDB" id="A0A810PX53"/>
<dbReference type="KEGG" id="vfa:MM35RIKEN_08890"/>